<gene>
    <name evidence="2" type="ORF">DLM75_20250</name>
</gene>
<feature type="domain" description="PIN" evidence="1">
    <location>
        <begin position="4"/>
        <end position="120"/>
    </location>
</feature>
<dbReference type="EMBL" id="QHCT01000007">
    <property type="protein sequence ID" value="RHX85850.1"/>
    <property type="molecule type" value="Genomic_DNA"/>
</dbReference>
<sequence>MSRIILDSSVWIEYLGNSNSSIAAKVDELIDAENVYTNDLILSELVPFLKIRKQSKIISSLEAIERFSLKIDWNQIIEYQVSNLKNGINKVGIPDLIIAQNVVQNKAILFTLDKHFKLMSKNIKLKIY</sequence>
<dbReference type="Proteomes" id="UP000265798">
    <property type="component" value="Unassembled WGS sequence"/>
</dbReference>
<reference evidence="3" key="1">
    <citation type="submission" date="2018-05" db="EMBL/GenBank/DDBJ databases">
        <title>Leptospira yasudae sp. nov. and Leptospira stimsonii sp. nov., two pathogenic species of the genus Leptospira isolated from environmental sources.</title>
        <authorList>
            <person name="Casanovas-Massana A."/>
            <person name="Hamond C."/>
            <person name="Santos L.A."/>
            <person name="Hacker K.P."/>
            <person name="Balassiano I."/>
            <person name="Medeiros M.A."/>
            <person name="Reis M.G."/>
            <person name="Ko A.I."/>
            <person name="Wunder E.A."/>
        </authorList>
    </citation>
    <scope>NUCLEOTIDE SEQUENCE [LARGE SCALE GENOMIC DNA]</scope>
    <source>
        <strain evidence="3">Yale</strain>
    </source>
</reference>
<proteinExistence type="predicted"/>
<name>A0A396YY44_9LEPT</name>
<dbReference type="InterPro" id="IPR029060">
    <property type="entry name" value="PIN-like_dom_sf"/>
</dbReference>
<dbReference type="RefSeq" id="WP_118970309.1">
    <property type="nucleotide sequence ID" value="NZ_QHCT01000007.1"/>
</dbReference>
<protein>
    <submittedName>
        <fullName evidence="2">PIN domain nuclease</fullName>
    </submittedName>
</protein>
<comment type="caution">
    <text evidence="2">The sequence shown here is derived from an EMBL/GenBank/DDBJ whole genome shotgun (WGS) entry which is preliminary data.</text>
</comment>
<dbReference type="SUPFAM" id="SSF88723">
    <property type="entry name" value="PIN domain-like"/>
    <property type="match status" value="1"/>
</dbReference>
<evidence type="ECO:0000259" key="1">
    <source>
        <dbReference type="Pfam" id="PF01850"/>
    </source>
</evidence>
<accession>A0A396YY44</accession>
<dbReference type="OrthoDB" id="9811788at2"/>
<organism evidence="2 3">
    <name type="scientific">Leptospira stimsonii</name>
    <dbReference type="NCBI Taxonomy" id="2202203"/>
    <lineage>
        <taxon>Bacteria</taxon>
        <taxon>Pseudomonadati</taxon>
        <taxon>Spirochaetota</taxon>
        <taxon>Spirochaetia</taxon>
        <taxon>Leptospirales</taxon>
        <taxon>Leptospiraceae</taxon>
        <taxon>Leptospira</taxon>
    </lineage>
</organism>
<evidence type="ECO:0000313" key="3">
    <source>
        <dbReference type="Proteomes" id="UP000265798"/>
    </source>
</evidence>
<dbReference type="Gene3D" id="3.40.50.1010">
    <property type="entry name" value="5'-nuclease"/>
    <property type="match status" value="1"/>
</dbReference>
<dbReference type="Pfam" id="PF01850">
    <property type="entry name" value="PIN"/>
    <property type="match status" value="1"/>
</dbReference>
<dbReference type="AlphaFoldDB" id="A0A396YY44"/>
<evidence type="ECO:0000313" key="2">
    <source>
        <dbReference type="EMBL" id="RHX85850.1"/>
    </source>
</evidence>
<dbReference type="InterPro" id="IPR002716">
    <property type="entry name" value="PIN_dom"/>
</dbReference>